<reference evidence="2 3" key="1">
    <citation type="journal article" date="2018" name="Sci. Adv.">
        <title>Multi-heme cytochromes provide a pathway for survival in energy-limited environments.</title>
        <authorList>
            <person name="Deng X."/>
            <person name="Dohmae N."/>
            <person name="Nealson K.H."/>
            <person name="Hashimoto K."/>
            <person name="Okamoto A."/>
        </authorList>
    </citation>
    <scope>NUCLEOTIDE SEQUENCE [LARGE SCALE GENOMIC DNA]</scope>
    <source>
        <strain evidence="2 3">IS5</strain>
    </source>
</reference>
<accession>A0A2Z6B1C2</accession>
<dbReference type="PANTHER" id="PTHR42966">
    <property type="entry name" value="N-ACETYLNEURAMINATE SYNTHASE"/>
    <property type="match status" value="1"/>
</dbReference>
<keyword evidence="3" id="KW-1185">Reference proteome</keyword>
<dbReference type="Gene3D" id="3.20.20.70">
    <property type="entry name" value="Aldolase class I"/>
    <property type="match status" value="1"/>
</dbReference>
<dbReference type="OrthoDB" id="9781701at2"/>
<evidence type="ECO:0000313" key="2">
    <source>
        <dbReference type="EMBL" id="BBD09319.1"/>
    </source>
</evidence>
<gene>
    <name evidence="2" type="ORF">DFE_2593</name>
</gene>
<dbReference type="InterPro" id="IPR051690">
    <property type="entry name" value="PseI-like"/>
</dbReference>
<dbReference type="InterPro" id="IPR013132">
    <property type="entry name" value="PseI/NeuA/B-like_N"/>
</dbReference>
<organism evidence="2 3">
    <name type="scientific">Desulfovibrio ferrophilus</name>
    <dbReference type="NCBI Taxonomy" id="241368"/>
    <lineage>
        <taxon>Bacteria</taxon>
        <taxon>Pseudomonadati</taxon>
        <taxon>Thermodesulfobacteriota</taxon>
        <taxon>Desulfovibrionia</taxon>
        <taxon>Desulfovibrionales</taxon>
        <taxon>Desulfovibrionaceae</taxon>
        <taxon>Desulfovibrio</taxon>
    </lineage>
</organism>
<dbReference type="InterPro" id="IPR057736">
    <property type="entry name" value="SAF_PseI/NeuA/NeuB"/>
</dbReference>
<evidence type="ECO:0000313" key="3">
    <source>
        <dbReference type="Proteomes" id="UP000269883"/>
    </source>
</evidence>
<dbReference type="PROSITE" id="PS50844">
    <property type="entry name" value="AFP_LIKE"/>
    <property type="match status" value="1"/>
</dbReference>
<feature type="domain" description="AFP-like" evidence="1">
    <location>
        <begin position="295"/>
        <end position="351"/>
    </location>
</feature>
<dbReference type="SUPFAM" id="SSF51569">
    <property type="entry name" value="Aldolase"/>
    <property type="match status" value="1"/>
</dbReference>
<dbReference type="SUPFAM" id="SSF51269">
    <property type="entry name" value="AFP III-like domain"/>
    <property type="match status" value="1"/>
</dbReference>
<dbReference type="EMBL" id="AP017378">
    <property type="protein sequence ID" value="BBD09319.1"/>
    <property type="molecule type" value="Genomic_DNA"/>
</dbReference>
<dbReference type="InterPro" id="IPR013785">
    <property type="entry name" value="Aldolase_TIM"/>
</dbReference>
<dbReference type="RefSeq" id="WP_126380186.1">
    <property type="nucleotide sequence ID" value="NZ_AP017378.1"/>
</dbReference>
<dbReference type="GO" id="GO:0047444">
    <property type="term" value="F:N-acylneuraminate-9-phosphate synthase activity"/>
    <property type="evidence" value="ECO:0007669"/>
    <property type="project" value="TreeGrafter"/>
</dbReference>
<dbReference type="GO" id="GO:0016051">
    <property type="term" value="P:carbohydrate biosynthetic process"/>
    <property type="evidence" value="ECO:0007669"/>
    <property type="project" value="InterPro"/>
</dbReference>
<evidence type="ECO:0000259" key="1">
    <source>
        <dbReference type="PROSITE" id="PS50844"/>
    </source>
</evidence>
<dbReference type="AlphaFoldDB" id="A0A2Z6B1C2"/>
<dbReference type="Gene3D" id="3.90.1210.10">
    <property type="entry name" value="Antifreeze-like/N-acetylneuraminic acid synthase C-terminal domain"/>
    <property type="match status" value="1"/>
</dbReference>
<proteinExistence type="predicted"/>
<sequence length="351" mass="38419">MKNEYQEVTIGNIPVGDRHPVIFMAEIGTFFNQDIDLALDYLHRIKDSGADILKTEILHTPEICLKNTGLVCTYNHNSGKTQEDYRALVERKVVPLKDYARLFSSCHQLGLPIVCSVYDKDGIDFVMAQKGHGLKISRDNISNLGLIAYAAGTDLPILFDAGDVHLHELALAVQTARDAGQGGVIINHHPAANPAPPEAHDLHSLATYKRIFKAPVGLACHYQGNEIMFAAVGAGVNIIEKGVDEDPDRPEQDLVSATRLAELATTVRQVKNCAAAMGQDLPEVSSPRDESCWKCLIAWTNIQEGDTLGIHNVGFAIPPVGMPASQWPQVEGTKALRDIPQYSILNPEDFR</sequence>
<dbReference type="Proteomes" id="UP000269883">
    <property type="component" value="Chromosome"/>
</dbReference>
<dbReference type="Pfam" id="PF03102">
    <property type="entry name" value="NeuB"/>
    <property type="match status" value="1"/>
</dbReference>
<dbReference type="KEGG" id="dfl:DFE_2593"/>
<dbReference type="InterPro" id="IPR036732">
    <property type="entry name" value="AFP_Neu5c_C_sf"/>
</dbReference>
<dbReference type="CDD" id="cd11615">
    <property type="entry name" value="SAF_NeuB_like"/>
    <property type="match status" value="1"/>
</dbReference>
<dbReference type="InterPro" id="IPR006190">
    <property type="entry name" value="SAF_AFP_Neu5Ac"/>
</dbReference>
<name>A0A2Z6B1C2_9BACT</name>
<protein>
    <submittedName>
        <fullName evidence="2">Putative NeuB family protein</fullName>
    </submittedName>
</protein>
<dbReference type="PANTHER" id="PTHR42966:SF1">
    <property type="entry name" value="SIALIC ACID SYNTHASE"/>
    <property type="match status" value="1"/>
</dbReference>